<dbReference type="InterPro" id="IPR051693">
    <property type="entry name" value="UPF0046_metallophosphoest"/>
</dbReference>
<dbReference type="PANTHER" id="PTHR12905:SF0">
    <property type="entry name" value="CALCINEURIN-LIKE PHOSPHOESTERASE DOMAIN-CONTAINING PROTEIN"/>
    <property type="match status" value="1"/>
</dbReference>
<keyword evidence="2" id="KW-1185">Reference proteome</keyword>
<evidence type="ECO:0000313" key="1">
    <source>
        <dbReference type="EMBL" id="KAK3358045.1"/>
    </source>
</evidence>
<dbReference type="Gene3D" id="3.60.21.10">
    <property type="match status" value="2"/>
</dbReference>
<organism evidence="1 2">
    <name type="scientific">Lasiosphaeria hispida</name>
    <dbReference type="NCBI Taxonomy" id="260671"/>
    <lineage>
        <taxon>Eukaryota</taxon>
        <taxon>Fungi</taxon>
        <taxon>Dikarya</taxon>
        <taxon>Ascomycota</taxon>
        <taxon>Pezizomycotina</taxon>
        <taxon>Sordariomycetes</taxon>
        <taxon>Sordariomycetidae</taxon>
        <taxon>Sordariales</taxon>
        <taxon>Lasiosphaeriaceae</taxon>
        <taxon>Lasiosphaeria</taxon>
    </lineage>
</organism>
<dbReference type="InterPro" id="IPR029052">
    <property type="entry name" value="Metallo-depent_PP-like"/>
</dbReference>
<sequence>MQDIKTRFLILSDTRAGKELIVPTTPVDVAIHCGDLTSIHHFDLRNGAKLTVYANPFTPSPEADGGFQFKRAEQHNFHIDKTVDIVITHGPPKGVLDMTSSRQRAGCEDLFAAVAKACPRLHCFGHIHEGWRAKLVGWRDAPSEHPSHFTDIRNEASAVIETLATIRAGKRDTPDLISENQNRSRTLMMHGYRATSHCANDKRPIRPGVTTLFVNAAIQPEDHEEEAQVP</sequence>
<reference evidence="1" key="1">
    <citation type="journal article" date="2023" name="Mol. Phylogenet. Evol.">
        <title>Genome-scale phylogeny and comparative genomics of the fungal order Sordariales.</title>
        <authorList>
            <person name="Hensen N."/>
            <person name="Bonometti L."/>
            <person name="Westerberg I."/>
            <person name="Brannstrom I.O."/>
            <person name="Guillou S."/>
            <person name="Cros-Aarteil S."/>
            <person name="Calhoun S."/>
            <person name="Haridas S."/>
            <person name="Kuo A."/>
            <person name="Mondo S."/>
            <person name="Pangilinan J."/>
            <person name="Riley R."/>
            <person name="LaButti K."/>
            <person name="Andreopoulos B."/>
            <person name="Lipzen A."/>
            <person name="Chen C."/>
            <person name="Yan M."/>
            <person name="Daum C."/>
            <person name="Ng V."/>
            <person name="Clum A."/>
            <person name="Steindorff A."/>
            <person name="Ohm R.A."/>
            <person name="Martin F."/>
            <person name="Silar P."/>
            <person name="Natvig D.O."/>
            <person name="Lalanne C."/>
            <person name="Gautier V."/>
            <person name="Ament-Velasquez S.L."/>
            <person name="Kruys A."/>
            <person name="Hutchinson M.I."/>
            <person name="Powell A.J."/>
            <person name="Barry K."/>
            <person name="Miller A.N."/>
            <person name="Grigoriev I.V."/>
            <person name="Debuchy R."/>
            <person name="Gladieux P."/>
            <person name="Hiltunen Thoren M."/>
            <person name="Johannesson H."/>
        </authorList>
    </citation>
    <scope>NUCLEOTIDE SEQUENCE</scope>
    <source>
        <strain evidence="1">CBS 955.72</strain>
    </source>
</reference>
<protein>
    <recommendedName>
        <fullName evidence="3">Calcineurin-like phosphoesterase domain-containing protein</fullName>
    </recommendedName>
</protein>
<reference evidence="1" key="2">
    <citation type="submission" date="2023-06" db="EMBL/GenBank/DDBJ databases">
        <authorList>
            <consortium name="Lawrence Berkeley National Laboratory"/>
            <person name="Haridas S."/>
            <person name="Hensen N."/>
            <person name="Bonometti L."/>
            <person name="Westerberg I."/>
            <person name="Brannstrom I.O."/>
            <person name="Guillou S."/>
            <person name="Cros-Aarteil S."/>
            <person name="Calhoun S."/>
            <person name="Kuo A."/>
            <person name="Mondo S."/>
            <person name="Pangilinan J."/>
            <person name="Riley R."/>
            <person name="Labutti K."/>
            <person name="Andreopoulos B."/>
            <person name="Lipzen A."/>
            <person name="Chen C."/>
            <person name="Yanf M."/>
            <person name="Daum C."/>
            <person name="Ng V."/>
            <person name="Clum A."/>
            <person name="Steindorff A."/>
            <person name="Ohm R."/>
            <person name="Martin F."/>
            <person name="Silar P."/>
            <person name="Natvig D."/>
            <person name="Lalanne C."/>
            <person name="Gautier V."/>
            <person name="Ament-Velasquez S.L."/>
            <person name="Kruys A."/>
            <person name="Hutchinson M.I."/>
            <person name="Powell A.J."/>
            <person name="Barry K."/>
            <person name="Miller A.N."/>
            <person name="Grigoriev I.V."/>
            <person name="Debuchy R."/>
            <person name="Gladieux P."/>
            <person name="Thoren M.H."/>
            <person name="Johannesson H."/>
        </authorList>
    </citation>
    <scope>NUCLEOTIDE SEQUENCE</scope>
    <source>
        <strain evidence="1">CBS 955.72</strain>
    </source>
</reference>
<proteinExistence type="predicted"/>
<dbReference type="Proteomes" id="UP001275084">
    <property type="component" value="Unassembled WGS sequence"/>
</dbReference>
<name>A0AAJ0MGQ5_9PEZI</name>
<gene>
    <name evidence="1" type="ORF">B0T25DRAFT_622595</name>
</gene>
<dbReference type="SUPFAM" id="SSF56300">
    <property type="entry name" value="Metallo-dependent phosphatases"/>
    <property type="match status" value="1"/>
</dbReference>
<dbReference type="PANTHER" id="PTHR12905">
    <property type="entry name" value="METALLOPHOSPHOESTERASE"/>
    <property type="match status" value="1"/>
</dbReference>
<evidence type="ECO:0008006" key="3">
    <source>
        <dbReference type="Google" id="ProtNLM"/>
    </source>
</evidence>
<evidence type="ECO:0000313" key="2">
    <source>
        <dbReference type="Proteomes" id="UP001275084"/>
    </source>
</evidence>
<comment type="caution">
    <text evidence="1">The sequence shown here is derived from an EMBL/GenBank/DDBJ whole genome shotgun (WGS) entry which is preliminary data.</text>
</comment>
<accession>A0AAJ0MGQ5</accession>
<dbReference type="AlphaFoldDB" id="A0AAJ0MGQ5"/>
<dbReference type="EMBL" id="JAUIQD010000003">
    <property type="protein sequence ID" value="KAK3358045.1"/>
    <property type="molecule type" value="Genomic_DNA"/>
</dbReference>